<name>A0AA40LIR1_CNENI</name>
<evidence type="ECO:0000256" key="15">
    <source>
        <dbReference type="ARBA" id="ARBA00023157"/>
    </source>
</evidence>
<evidence type="ECO:0000256" key="3">
    <source>
        <dbReference type="ARBA" id="ARBA00009214"/>
    </source>
</evidence>
<dbReference type="GO" id="GO:0005886">
    <property type="term" value="C:plasma membrane"/>
    <property type="evidence" value="ECO:0007669"/>
    <property type="project" value="UniProtKB-SubCell"/>
</dbReference>
<dbReference type="SMART" id="SM00239">
    <property type="entry name" value="C2"/>
    <property type="match status" value="1"/>
</dbReference>
<evidence type="ECO:0000256" key="17">
    <source>
        <dbReference type="ARBA" id="ARBA00023228"/>
    </source>
</evidence>
<protein>
    <recommendedName>
        <fullName evidence="21">Perforin-1</fullName>
    </recommendedName>
    <alternativeName>
        <fullName evidence="23">Cytolysin</fullName>
    </alternativeName>
    <alternativeName>
        <fullName evidence="22">Lymphocyte pore-forming protein</fullName>
    </alternativeName>
</protein>
<evidence type="ECO:0000256" key="8">
    <source>
        <dbReference type="ARBA" id="ARBA00022692"/>
    </source>
</evidence>
<dbReference type="GO" id="GO:0005509">
    <property type="term" value="F:calcium ion binding"/>
    <property type="evidence" value="ECO:0007669"/>
    <property type="project" value="InterPro"/>
</dbReference>
<dbReference type="EMBL" id="JAULJE010000016">
    <property type="protein sequence ID" value="KAK1333752.1"/>
    <property type="molecule type" value="Genomic_DNA"/>
</dbReference>
<dbReference type="GO" id="GO:0031640">
    <property type="term" value="P:killing of cells of another organism"/>
    <property type="evidence" value="ECO:0007669"/>
    <property type="project" value="UniProtKB-KW"/>
</dbReference>
<evidence type="ECO:0000256" key="7">
    <source>
        <dbReference type="ARBA" id="ARBA00022536"/>
    </source>
</evidence>
<dbReference type="Proteomes" id="UP001177744">
    <property type="component" value="Unassembled WGS sequence"/>
</dbReference>
<dbReference type="FunFam" id="2.60.40.150:FF:000216">
    <property type="entry name" value="Perforin-1 precursor"/>
    <property type="match status" value="1"/>
</dbReference>
<evidence type="ECO:0000256" key="13">
    <source>
        <dbReference type="ARBA" id="ARBA00022852"/>
    </source>
</evidence>
<evidence type="ECO:0000256" key="23">
    <source>
        <dbReference type="ARBA" id="ARBA00078206"/>
    </source>
</evidence>
<comment type="similarity">
    <text evidence="3">Belongs to the complement C6/C7/C8/C9 family.</text>
</comment>
<dbReference type="GO" id="GO:0140911">
    <property type="term" value="F:pore-forming activity"/>
    <property type="evidence" value="ECO:0007669"/>
    <property type="project" value="InterPro"/>
</dbReference>
<accession>A0AA40LIR1</accession>
<dbReference type="PROSITE" id="PS51412">
    <property type="entry name" value="MACPF_2"/>
    <property type="match status" value="1"/>
</dbReference>
<keyword evidence="11" id="KW-0967">Endosome</keyword>
<organism evidence="27 28">
    <name type="scientific">Cnephaeus nilssonii</name>
    <name type="common">Northern bat</name>
    <name type="synonym">Eptesicus nilssonii</name>
    <dbReference type="NCBI Taxonomy" id="3371016"/>
    <lineage>
        <taxon>Eukaryota</taxon>
        <taxon>Metazoa</taxon>
        <taxon>Chordata</taxon>
        <taxon>Craniata</taxon>
        <taxon>Vertebrata</taxon>
        <taxon>Euteleostomi</taxon>
        <taxon>Mammalia</taxon>
        <taxon>Eutheria</taxon>
        <taxon>Laurasiatheria</taxon>
        <taxon>Chiroptera</taxon>
        <taxon>Yangochiroptera</taxon>
        <taxon>Vespertilionidae</taxon>
        <taxon>Cnephaeus</taxon>
    </lineage>
</organism>
<evidence type="ECO:0000256" key="16">
    <source>
        <dbReference type="ARBA" id="ARBA00023180"/>
    </source>
</evidence>
<dbReference type="InterPro" id="IPR000008">
    <property type="entry name" value="C2_dom"/>
</dbReference>
<dbReference type="GO" id="GO:0031904">
    <property type="term" value="C:endosome lumen"/>
    <property type="evidence" value="ECO:0007669"/>
    <property type="project" value="UniProtKB-SubCell"/>
</dbReference>
<keyword evidence="8" id="KW-0812">Transmembrane</keyword>
<keyword evidence="14" id="KW-0472">Membrane</keyword>
<dbReference type="Pfam" id="PF00168">
    <property type="entry name" value="C2"/>
    <property type="match status" value="1"/>
</dbReference>
<keyword evidence="10" id="KW-0732">Signal</keyword>
<feature type="domain" description="C2" evidence="25">
    <location>
        <begin position="461"/>
        <end position="585"/>
    </location>
</feature>
<reference evidence="27" key="1">
    <citation type="submission" date="2023-06" db="EMBL/GenBank/DDBJ databases">
        <title>Reference genome for the Northern bat (Eptesicus nilssonii), a most northern bat species.</title>
        <authorList>
            <person name="Laine V.N."/>
            <person name="Pulliainen A.T."/>
            <person name="Lilley T.M."/>
        </authorList>
    </citation>
    <scope>NUCLEOTIDE SEQUENCE</scope>
    <source>
        <strain evidence="27">BLF_Eptnil</strain>
        <tissue evidence="27">Kidney</tissue>
    </source>
</reference>
<keyword evidence="12" id="KW-0106">Calcium</keyword>
<evidence type="ECO:0000313" key="28">
    <source>
        <dbReference type="Proteomes" id="UP001177744"/>
    </source>
</evidence>
<gene>
    <name evidence="27" type="ORF">QTO34_006139</name>
</gene>
<proteinExistence type="inferred from homology"/>
<keyword evidence="17" id="KW-0458">Lysosome</keyword>
<feature type="region of interest" description="Disordered" evidence="24">
    <location>
        <begin position="38"/>
        <end position="59"/>
    </location>
</feature>
<evidence type="ECO:0000256" key="22">
    <source>
        <dbReference type="ARBA" id="ARBA00076649"/>
    </source>
</evidence>
<dbReference type="AlphaFoldDB" id="A0AA40LIR1"/>
<evidence type="ECO:0000256" key="1">
    <source>
        <dbReference type="ARBA" id="ARBA00004613"/>
    </source>
</evidence>
<dbReference type="PANTHER" id="PTHR46096">
    <property type="entry name" value="PERFORIN-1"/>
    <property type="match status" value="1"/>
</dbReference>
<keyword evidence="5" id="KW-1003">Cell membrane</keyword>
<keyword evidence="6" id="KW-0964">Secreted</keyword>
<keyword evidence="16" id="KW-0325">Glycoprotein</keyword>
<comment type="subunit">
    <text evidence="20">Monomer, as soluble protein. Homooligomer; homooligomerizes to form a pore-forming ring.</text>
</comment>
<keyword evidence="15" id="KW-1015">Disulfide bond</keyword>
<evidence type="ECO:0000256" key="4">
    <source>
        <dbReference type="ARBA" id="ARBA00022452"/>
    </source>
</evidence>
<dbReference type="GO" id="GO:0044194">
    <property type="term" value="C:cytolytic granule"/>
    <property type="evidence" value="ECO:0007669"/>
    <property type="project" value="UniProtKB-SubCell"/>
</dbReference>
<dbReference type="Gene3D" id="2.60.40.150">
    <property type="entry name" value="C2 domain"/>
    <property type="match status" value="1"/>
</dbReference>
<evidence type="ECO:0000256" key="10">
    <source>
        <dbReference type="ARBA" id="ARBA00022729"/>
    </source>
</evidence>
<dbReference type="SMART" id="SM00457">
    <property type="entry name" value="MACPF"/>
    <property type="match status" value="1"/>
</dbReference>
<evidence type="ECO:0000256" key="19">
    <source>
        <dbReference type="ARBA" id="ARBA00046273"/>
    </source>
</evidence>
<dbReference type="Pfam" id="PF01823">
    <property type="entry name" value="MACPF"/>
    <property type="match status" value="2"/>
</dbReference>
<dbReference type="PANTHER" id="PTHR46096:SF3">
    <property type="entry name" value="PERFORIN-1"/>
    <property type="match status" value="1"/>
</dbReference>
<evidence type="ECO:0000256" key="24">
    <source>
        <dbReference type="SAM" id="MobiDB-lite"/>
    </source>
</evidence>
<evidence type="ECO:0000256" key="6">
    <source>
        <dbReference type="ARBA" id="ARBA00022525"/>
    </source>
</evidence>
<dbReference type="InterPro" id="IPR037300">
    <property type="entry name" value="Perforin-1_C2"/>
</dbReference>
<keyword evidence="9" id="KW-0479">Metal-binding</keyword>
<dbReference type="InterPro" id="IPR052784">
    <property type="entry name" value="Perforin-1_pore-forming"/>
</dbReference>
<comment type="caution">
    <text evidence="27">The sequence shown here is derived from an EMBL/GenBank/DDBJ whole genome shotgun (WGS) entry which is preliminary data.</text>
</comment>
<dbReference type="InterPro" id="IPR020863">
    <property type="entry name" value="MACPF_CS"/>
</dbReference>
<evidence type="ECO:0000256" key="21">
    <source>
        <dbReference type="ARBA" id="ARBA00074926"/>
    </source>
</evidence>
<dbReference type="PROSITE" id="PS00279">
    <property type="entry name" value="MACPF_1"/>
    <property type="match status" value="1"/>
</dbReference>
<evidence type="ECO:0000256" key="11">
    <source>
        <dbReference type="ARBA" id="ARBA00022753"/>
    </source>
</evidence>
<evidence type="ECO:0000256" key="14">
    <source>
        <dbReference type="ARBA" id="ARBA00023136"/>
    </source>
</evidence>
<dbReference type="GO" id="GO:0051607">
    <property type="term" value="P:defense response to virus"/>
    <property type="evidence" value="ECO:0007669"/>
    <property type="project" value="TreeGrafter"/>
</dbReference>
<dbReference type="SUPFAM" id="SSF49562">
    <property type="entry name" value="C2 domain (Calcium/lipid-binding domain, CaLB)"/>
    <property type="match status" value="1"/>
</dbReference>
<comment type="subcellular location">
    <subcellularLocation>
        <location evidence="2">Cell membrane</location>
        <topology evidence="2">Multi-pass membrane protein</topology>
    </subcellularLocation>
    <subcellularLocation>
        <location evidence="18">Cytolytic granule</location>
    </subcellularLocation>
    <subcellularLocation>
        <location evidence="19">Endosome lumen</location>
    </subcellularLocation>
    <subcellularLocation>
        <location evidence="1">Secreted</location>
    </subcellularLocation>
</comment>
<evidence type="ECO:0000256" key="18">
    <source>
        <dbReference type="ARBA" id="ARBA00037806"/>
    </source>
</evidence>
<evidence type="ECO:0000256" key="2">
    <source>
        <dbReference type="ARBA" id="ARBA00004651"/>
    </source>
</evidence>
<dbReference type="PROSITE" id="PS50004">
    <property type="entry name" value="C2"/>
    <property type="match status" value="1"/>
</dbReference>
<dbReference type="GO" id="GO:0001771">
    <property type="term" value="P:immunological synapse formation"/>
    <property type="evidence" value="ECO:0007669"/>
    <property type="project" value="TreeGrafter"/>
</dbReference>
<keyword evidence="7" id="KW-0245">EGF-like domain</keyword>
<evidence type="ECO:0000313" key="27">
    <source>
        <dbReference type="EMBL" id="KAK1333752.1"/>
    </source>
</evidence>
<sequence>MAPLQNPVFSRVPRSLPKSATATLTPLLCTQSPLPTSSHCEDRATNLDPQKALNSGNLSKGSSGCDLGKSLSALGPSVQCGDQLPGVQTTSVSTAPWPPVGLLLGILLLLLPTPAPARCYTAARSECQRVHKAVPGSELAGEGVDVTSLRRSGSFPVDTGSFLRPDGTCTLCHNTLKGRALQHLPLALTDWRAQGSGCQRHLVRAKASSTETVAKDAASSIRNDWRAGLEVNPKPSTSARVSVAGSHSKEANFAADKTLQDQYSFSTDTVECRFYSFHLVHSPPLHPEFKRAVRDLPPHFNASTEPDYRRLISNYGTHFTHSVELGGRIFALTALRTCELALGGLTADEVGACLAVEAEVSIGSRDRSSSEFKACLPGTLFQSVGPEQFSAWVSSLMDRPGLVDYTLVPLHLLLQKQDPRREALRQAVSKYVMDQARWKNCSRPCPPGQQKSPRDPCQCVCHGSAVTNQDCCPRQRGLAHLEVMDFQATGLWGDISTATDAYLKVFFGGQELRTGTVWNNNNPQWMTRLDFGDLVLVSGGPLRVQVWDQDYGWDDDLLGTCDRTPQSGRHRVECNLHHGHLKFWYNATCLPHLTGPTCLQYAPQGLLGEPPGNRSGAVW</sequence>
<feature type="domain" description="MACPF" evidence="26">
    <location>
        <begin position="123"/>
        <end position="439"/>
    </location>
</feature>
<keyword evidence="13" id="KW-0204">Cytolysis</keyword>
<keyword evidence="4" id="KW-1134">Transmembrane beta strand</keyword>
<evidence type="ECO:0000256" key="5">
    <source>
        <dbReference type="ARBA" id="ARBA00022475"/>
    </source>
</evidence>
<evidence type="ECO:0000256" key="9">
    <source>
        <dbReference type="ARBA" id="ARBA00022723"/>
    </source>
</evidence>
<dbReference type="CDD" id="cd04032">
    <property type="entry name" value="C2_Perforin"/>
    <property type="match status" value="1"/>
</dbReference>
<evidence type="ECO:0000259" key="25">
    <source>
        <dbReference type="PROSITE" id="PS50004"/>
    </source>
</evidence>
<dbReference type="GO" id="GO:0022829">
    <property type="term" value="F:wide pore channel activity"/>
    <property type="evidence" value="ECO:0007669"/>
    <property type="project" value="TreeGrafter"/>
</dbReference>
<evidence type="ECO:0000256" key="12">
    <source>
        <dbReference type="ARBA" id="ARBA00022837"/>
    </source>
</evidence>
<dbReference type="GO" id="GO:0001913">
    <property type="term" value="P:T cell mediated cytotoxicity"/>
    <property type="evidence" value="ECO:0007669"/>
    <property type="project" value="TreeGrafter"/>
</dbReference>
<keyword evidence="28" id="KW-1185">Reference proteome</keyword>
<dbReference type="InterPro" id="IPR035892">
    <property type="entry name" value="C2_domain_sf"/>
</dbReference>
<evidence type="ECO:0000256" key="20">
    <source>
        <dbReference type="ARBA" id="ARBA00061912"/>
    </source>
</evidence>
<evidence type="ECO:0000259" key="26">
    <source>
        <dbReference type="PROSITE" id="PS51412"/>
    </source>
</evidence>
<dbReference type="InterPro" id="IPR020864">
    <property type="entry name" value="MACPF"/>
</dbReference>
<dbReference type="GO" id="GO:0005576">
    <property type="term" value="C:extracellular region"/>
    <property type="evidence" value="ECO:0007669"/>
    <property type="project" value="UniProtKB-SubCell"/>
</dbReference>